<dbReference type="PANTHER" id="PTHR21499:SF3">
    <property type="entry name" value="ASPARTOKINASE"/>
    <property type="match status" value="1"/>
</dbReference>
<keyword evidence="10" id="KW-0457">Lysine biosynthesis</keyword>
<evidence type="ECO:0000256" key="2">
    <source>
        <dbReference type="ARBA" id="ARBA00004986"/>
    </source>
</evidence>
<feature type="binding site" evidence="12">
    <location>
        <begin position="227"/>
        <end position="228"/>
    </location>
    <ligand>
        <name>ATP</name>
        <dbReference type="ChEBI" id="CHEBI:30616"/>
    </ligand>
</feature>
<evidence type="ECO:0000256" key="8">
    <source>
        <dbReference type="ARBA" id="ARBA00022777"/>
    </source>
</evidence>
<dbReference type="PROSITE" id="PS00324">
    <property type="entry name" value="ASPARTOKINASE"/>
    <property type="match status" value="1"/>
</dbReference>
<evidence type="ECO:0000313" key="16">
    <source>
        <dbReference type="EMBL" id="SDS68276.1"/>
    </source>
</evidence>
<dbReference type="InterPro" id="IPR001048">
    <property type="entry name" value="Asp/Glu/Uridylate_kinase"/>
</dbReference>
<gene>
    <name evidence="16" type="ORF">SAMN05216421_1980</name>
</gene>
<dbReference type="GO" id="GO:0005524">
    <property type="term" value="F:ATP binding"/>
    <property type="evidence" value="ECO:0007669"/>
    <property type="project" value="UniProtKB-KW"/>
</dbReference>
<dbReference type="InterPro" id="IPR018042">
    <property type="entry name" value="Aspartate_kinase_CS"/>
</dbReference>
<dbReference type="Gene3D" id="3.40.1160.10">
    <property type="entry name" value="Acetylglutamate kinase-like"/>
    <property type="match status" value="1"/>
</dbReference>
<dbReference type="InterPro" id="IPR002912">
    <property type="entry name" value="ACT_dom"/>
</dbReference>
<evidence type="ECO:0000256" key="14">
    <source>
        <dbReference type="RuleBase" id="RU004249"/>
    </source>
</evidence>
<dbReference type="NCBIfam" id="NF005155">
    <property type="entry name" value="PRK06635.1-4"/>
    <property type="match status" value="1"/>
</dbReference>
<feature type="binding site" evidence="12">
    <location>
        <position position="65"/>
    </location>
    <ligand>
        <name>substrate</name>
    </ligand>
</feature>
<dbReference type="AlphaFoldDB" id="A0A1H1U7L2"/>
<evidence type="ECO:0000313" key="17">
    <source>
        <dbReference type="Proteomes" id="UP000243207"/>
    </source>
</evidence>
<dbReference type="CDD" id="cd04261">
    <property type="entry name" value="AAK_AKii-LysC-BS"/>
    <property type="match status" value="1"/>
</dbReference>
<feature type="binding site" evidence="12">
    <location>
        <position position="197"/>
    </location>
    <ligand>
        <name>ATP</name>
        <dbReference type="ChEBI" id="CHEBI:30616"/>
    </ligand>
</feature>
<evidence type="ECO:0000256" key="10">
    <source>
        <dbReference type="ARBA" id="ARBA00023154"/>
    </source>
</evidence>
<dbReference type="Pfam" id="PF22468">
    <property type="entry name" value="ACT_9"/>
    <property type="match status" value="1"/>
</dbReference>
<keyword evidence="5 14" id="KW-0028">Amino-acid biosynthesis</keyword>
<dbReference type="GO" id="GO:0009090">
    <property type="term" value="P:homoserine biosynthetic process"/>
    <property type="evidence" value="ECO:0007669"/>
    <property type="project" value="TreeGrafter"/>
</dbReference>
<dbReference type="InterPro" id="IPR001341">
    <property type="entry name" value="Asp_kinase"/>
</dbReference>
<dbReference type="GO" id="GO:0005829">
    <property type="term" value="C:cytosol"/>
    <property type="evidence" value="ECO:0007669"/>
    <property type="project" value="TreeGrafter"/>
</dbReference>
<name>A0A1H1U7L2_9GAMM</name>
<evidence type="ECO:0000256" key="1">
    <source>
        <dbReference type="ARBA" id="ARBA00004766"/>
    </source>
</evidence>
<dbReference type="NCBIfam" id="TIGR00657">
    <property type="entry name" value="asp_kinases"/>
    <property type="match status" value="1"/>
</dbReference>
<keyword evidence="7 12" id="KW-0547">Nucleotide-binding</keyword>
<evidence type="ECO:0000256" key="12">
    <source>
        <dbReference type="PIRSR" id="PIRSR000726-1"/>
    </source>
</evidence>
<evidence type="ECO:0000256" key="3">
    <source>
        <dbReference type="ARBA" id="ARBA00005139"/>
    </source>
</evidence>
<dbReference type="PANTHER" id="PTHR21499">
    <property type="entry name" value="ASPARTATE KINASE"/>
    <property type="match status" value="1"/>
</dbReference>
<evidence type="ECO:0000256" key="4">
    <source>
        <dbReference type="ARBA" id="ARBA00010122"/>
    </source>
</evidence>
<evidence type="ECO:0000256" key="9">
    <source>
        <dbReference type="ARBA" id="ARBA00022840"/>
    </source>
</evidence>
<comment type="similarity">
    <text evidence="4 13">Belongs to the aspartokinase family.</text>
</comment>
<dbReference type="InterPro" id="IPR045865">
    <property type="entry name" value="ACT-like_dom_sf"/>
</dbReference>
<keyword evidence="9 12" id="KW-0067">ATP-binding</keyword>
<dbReference type="NCBIfam" id="TIGR00656">
    <property type="entry name" value="asp_kin_monofn"/>
    <property type="match status" value="1"/>
</dbReference>
<keyword evidence="6 13" id="KW-0808">Transferase</keyword>
<keyword evidence="8 13" id="KW-0418">Kinase</keyword>
<feature type="binding site" evidence="12">
    <location>
        <begin position="25"/>
        <end position="28"/>
    </location>
    <ligand>
        <name>ATP</name>
        <dbReference type="ChEBI" id="CHEBI:30616"/>
    </ligand>
</feature>
<dbReference type="FunFam" id="3.30.2130.10:FF:000002">
    <property type="entry name" value="Aspartokinase"/>
    <property type="match status" value="1"/>
</dbReference>
<dbReference type="InterPro" id="IPR054352">
    <property type="entry name" value="ACT_Aspartokinase"/>
</dbReference>
<proteinExistence type="inferred from homology"/>
<organism evidence="16 17">
    <name type="scientific">Halopseudomonas xinjiangensis</name>
    <dbReference type="NCBI Taxonomy" id="487184"/>
    <lineage>
        <taxon>Bacteria</taxon>
        <taxon>Pseudomonadati</taxon>
        <taxon>Pseudomonadota</taxon>
        <taxon>Gammaproteobacteria</taxon>
        <taxon>Pseudomonadales</taxon>
        <taxon>Pseudomonadaceae</taxon>
        <taxon>Halopseudomonas</taxon>
    </lineage>
</organism>
<dbReference type="InterPro" id="IPR036393">
    <property type="entry name" value="AceGlu_kinase-like_sf"/>
</dbReference>
<dbReference type="InterPro" id="IPR005260">
    <property type="entry name" value="Asp_kin_monofn"/>
</dbReference>
<dbReference type="GO" id="GO:0009088">
    <property type="term" value="P:threonine biosynthetic process"/>
    <property type="evidence" value="ECO:0007669"/>
    <property type="project" value="UniProtKB-UniPathway"/>
</dbReference>
<dbReference type="STRING" id="487184.SAMN05216421_1980"/>
<dbReference type="UniPathway" id="UPA00034">
    <property type="reaction ID" value="UER00015"/>
</dbReference>
<dbReference type="GO" id="GO:0009089">
    <property type="term" value="P:lysine biosynthetic process via diaminopimelate"/>
    <property type="evidence" value="ECO:0007669"/>
    <property type="project" value="UniProtKB-UniPathway"/>
</dbReference>
<comment type="pathway">
    <text evidence="2 14">Amino-acid biosynthesis; L-methionine biosynthesis via de novo pathway; L-homoserine from L-aspartate: step 1/3.</text>
</comment>
<comment type="pathway">
    <text evidence="3 14">Amino-acid biosynthesis; L-threonine biosynthesis; L-threonine from L-aspartate: step 1/5.</text>
</comment>
<feature type="domain" description="ACT" evidence="15">
    <location>
        <begin position="363"/>
        <end position="436"/>
    </location>
</feature>
<evidence type="ECO:0000256" key="13">
    <source>
        <dbReference type="RuleBase" id="RU003448"/>
    </source>
</evidence>
<dbReference type="Pfam" id="PF00696">
    <property type="entry name" value="AA_kinase"/>
    <property type="match status" value="1"/>
</dbReference>
<dbReference type="UniPathway" id="UPA00051">
    <property type="reaction ID" value="UER00462"/>
</dbReference>
<evidence type="ECO:0000256" key="7">
    <source>
        <dbReference type="ARBA" id="ARBA00022741"/>
    </source>
</evidence>
<evidence type="ECO:0000256" key="6">
    <source>
        <dbReference type="ARBA" id="ARBA00022679"/>
    </source>
</evidence>
<feature type="binding site" evidence="12">
    <location>
        <begin position="191"/>
        <end position="192"/>
    </location>
    <ligand>
        <name>ATP</name>
        <dbReference type="ChEBI" id="CHEBI:30616"/>
    </ligand>
</feature>
<dbReference type="EC" id="2.7.2.4" evidence="13"/>
<feature type="binding site" evidence="12">
    <location>
        <position position="202"/>
    </location>
    <ligand>
        <name>ATP</name>
        <dbReference type="ChEBI" id="CHEBI:30616"/>
    </ligand>
</feature>
<dbReference type="SUPFAM" id="SSF55021">
    <property type="entry name" value="ACT-like"/>
    <property type="match status" value="2"/>
</dbReference>
<dbReference type="CDD" id="cd04913">
    <property type="entry name" value="ACT_AKii-LysC-BS-like_1"/>
    <property type="match status" value="1"/>
</dbReference>
<evidence type="ECO:0000256" key="11">
    <source>
        <dbReference type="ARBA" id="ARBA00047872"/>
    </source>
</evidence>
<feature type="binding site" evidence="12">
    <location>
        <position position="92"/>
    </location>
    <ligand>
        <name>substrate</name>
    </ligand>
</feature>
<dbReference type="EMBL" id="LT629736">
    <property type="protein sequence ID" value="SDS68276.1"/>
    <property type="molecule type" value="Genomic_DNA"/>
</dbReference>
<dbReference type="CDD" id="cd04923">
    <property type="entry name" value="ACT_AK-LysC-DapG-like_2"/>
    <property type="match status" value="1"/>
</dbReference>
<keyword evidence="17" id="KW-1185">Reference proteome</keyword>
<comment type="pathway">
    <text evidence="1 14">Amino-acid biosynthesis; L-lysine biosynthesis via DAP pathway; (S)-tetrahydrodipicolinate from L-aspartate: step 1/4.</text>
</comment>
<dbReference type="GO" id="GO:0004072">
    <property type="term" value="F:aspartate kinase activity"/>
    <property type="evidence" value="ECO:0007669"/>
    <property type="project" value="UniProtKB-EC"/>
</dbReference>
<protein>
    <recommendedName>
        <fullName evidence="13">Aspartokinase</fullName>
        <ecNumber evidence="13">2.7.2.4</ecNumber>
    </recommendedName>
</protein>
<dbReference type="FunFam" id="3.40.1160.10:FF:000002">
    <property type="entry name" value="Aspartokinase"/>
    <property type="match status" value="1"/>
</dbReference>
<dbReference type="InterPro" id="IPR041740">
    <property type="entry name" value="AKii-LysC-BS"/>
</dbReference>
<dbReference type="UniPathway" id="UPA00050">
    <property type="reaction ID" value="UER00461"/>
</dbReference>
<dbReference type="Pfam" id="PF01842">
    <property type="entry name" value="ACT"/>
    <property type="match status" value="1"/>
</dbReference>
<dbReference type="Proteomes" id="UP000243207">
    <property type="component" value="Chromosome I"/>
</dbReference>
<feature type="domain" description="ACT" evidence="15">
    <location>
        <begin position="283"/>
        <end position="357"/>
    </location>
</feature>
<accession>A0A1H1U7L2</accession>
<sequence length="437" mass="46872">MAPAQGRATDGQWGWCNKMALIVQKFGGTSVGSVDRIRQVAEKVKGFRQRGDDIVVVVSAMSGETNRLIDLAKQIQAEPDARELDVIVSTGEQVTIGLLAMALKAIDVPAVSYTGAQVRIVTDSAFNKARIQKIDDDAIRADLSAGKVVIVAGFQGVDEQGNITTLGRGGSDTTGVALAAALKADECQIYTDVDGVYTTDPRVVESARRLDKITFEEMLEMASLGSKVLQIRSVEFAGKYNVPLRVLHSFKEGPGTLITLEDNASMEQPVISGIAFNRDEAKLTIRGVPDTPGVAFKILGPVSAANIEVDMIVQNVSHDNTTDFTFTVHRNDLRKTEDILRKVASEIGAREVGGDNRIAKVSIVGVGMRSHAGVASKMFEALSRDGINIQMISTSEIKISVVIDEKYLELAVRSLHSAFELDADADADADASGSDHL</sequence>
<evidence type="ECO:0000259" key="15">
    <source>
        <dbReference type="PROSITE" id="PS51671"/>
    </source>
</evidence>
<evidence type="ECO:0000256" key="5">
    <source>
        <dbReference type="ARBA" id="ARBA00022605"/>
    </source>
</evidence>
<dbReference type="Gene3D" id="3.30.2130.10">
    <property type="entry name" value="VC0802-like"/>
    <property type="match status" value="1"/>
</dbReference>
<dbReference type="PIRSF" id="PIRSF000726">
    <property type="entry name" value="Asp_kin"/>
    <property type="match status" value="1"/>
</dbReference>
<dbReference type="NCBIfam" id="NF005154">
    <property type="entry name" value="PRK06635.1-2"/>
    <property type="match status" value="1"/>
</dbReference>
<comment type="catalytic activity">
    <reaction evidence="11 13">
        <text>L-aspartate + ATP = 4-phospho-L-aspartate + ADP</text>
        <dbReference type="Rhea" id="RHEA:23776"/>
        <dbReference type="ChEBI" id="CHEBI:29991"/>
        <dbReference type="ChEBI" id="CHEBI:30616"/>
        <dbReference type="ChEBI" id="CHEBI:57535"/>
        <dbReference type="ChEBI" id="CHEBI:456216"/>
        <dbReference type="EC" id="2.7.2.4"/>
    </reaction>
</comment>
<reference evidence="17" key="1">
    <citation type="submission" date="2016-10" db="EMBL/GenBank/DDBJ databases">
        <authorList>
            <person name="Varghese N."/>
            <person name="Submissions S."/>
        </authorList>
    </citation>
    <scope>NUCLEOTIDE SEQUENCE [LARGE SCALE GENOMIC DNA]</scope>
    <source>
        <strain evidence="17">NRRL B-51270</strain>
    </source>
</reference>
<dbReference type="SUPFAM" id="SSF53633">
    <property type="entry name" value="Carbamate kinase-like"/>
    <property type="match status" value="1"/>
</dbReference>
<dbReference type="PROSITE" id="PS51671">
    <property type="entry name" value="ACT"/>
    <property type="match status" value="2"/>
</dbReference>